<keyword evidence="9" id="KW-1185">Reference proteome</keyword>
<evidence type="ECO:0000256" key="4">
    <source>
        <dbReference type="ARBA" id="ARBA00023136"/>
    </source>
</evidence>
<keyword evidence="3" id="KW-0812">Transmembrane</keyword>
<protein>
    <submittedName>
        <fullName evidence="8">BamA/TamA family outer membrane protein</fullName>
    </submittedName>
</protein>
<reference evidence="8 9" key="1">
    <citation type="submission" date="2020-11" db="EMBL/GenBank/DDBJ databases">
        <title>Hymenobacter sp.</title>
        <authorList>
            <person name="Kim M.K."/>
        </authorList>
    </citation>
    <scope>NUCLEOTIDE SEQUENCE [LARGE SCALE GENOMIC DNA]</scope>
    <source>
        <strain evidence="8 9">BT594</strain>
    </source>
</reference>
<dbReference type="Pfam" id="PF01103">
    <property type="entry name" value="Omp85"/>
    <property type="match status" value="1"/>
</dbReference>
<evidence type="ECO:0000256" key="1">
    <source>
        <dbReference type="ARBA" id="ARBA00004370"/>
    </source>
</evidence>
<dbReference type="RefSeq" id="WP_196957427.1">
    <property type="nucleotide sequence ID" value="NZ_JADWYK010000026.1"/>
</dbReference>
<keyword evidence="2" id="KW-1134">Transmembrane beta strand</keyword>
<evidence type="ECO:0000256" key="2">
    <source>
        <dbReference type="ARBA" id="ARBA00022452"/>
    </source>
</evidence>
<dbReference type="PANTHER" id="PTHR12815">
    <property type="entry name" value="SORTING AND ASSEMBLY MACHINERY SAMM50 PROTEIN FAMILY MEMBER"/>
    <property type="match status" value="1"/>
</dbReference>
<evidence type="ECO:0000256" key="5">
    <source>
        <dbReference type="SAM" id="MobiDB-lite"/>
    </source>
</evidence>
<keyword evidence="4" id="KW-0472">Membrane</keyword>
<evidence type="ECO:0000313" key="8">
    <source>
        <dbReference type="EMBL" id="MBG8556409.1"/>
    </source>
</evidence>
<feature type="domain" description="Bacterial surface antigen (D15)" evidence="6">
    <location>
        <begin position="323"/>
        <end position="626"/>
    </location>
</feature>
<dbReference type="Pfam" id="PF07244">
    <property type="entry name" value="POTRA"/>
    <property type="match status" value="1"/>
</dbReference>
<dbReference type="InterPro" id="IPR000184">
    <property type="entry name" value="Bac_surfAg_D15"/>
</dbReference>
<dbReference type="Gene3D" id="2.40.160.50">
    <property type="entry name" value="membrane protein fhac: a member of the omp85/tpsb transporter family"/>
    <property type="match status" value="1"/>
</dbReference>
<gene>
    <name evidence="8" type="ORF">I5L79_22875</name>
</gene>
<dbReference type="Gene3D" id="3.10.20.310">
    <property type="entry name" value="membrane protein fhac"/>
    <property type="match status" value="1"/>
</dbReference>
<evidence type="ECO:0000259" key="7">
    <source>
        <dbReference type="Pfam" id="PF07244"/>
    </source>
</evidence>
<dbReference type="PANTHER" id="PTHR12815:SF18">
    <property type="entry name" value="SORTING AND ASSEMBLY MACHINERY COMPONENT 50 HOMOLOG"/>
    <property type="match status" value="1"/>
</dbReference>
<comment type="caution">
    <text evidence="8">The sequence shown here is derived from an EMBL/GenBank/DDBJ whole genome shotgun (WGS) entry which is preliminary data.</text>
</comment>
<proteinExistence type="predicted"/>
<dbReference type="EMBL" id="JADWYK010000026">
    <property type="protein sequence ID" value="MBG8556409.1"/>
    <property type="molecule type" value="Genomic_DNA"/>
</dbReference>
<feature type="domain" description="POTRA" evidence="7">
    <location>
        <begin position="215"/>
        <end position="282"/>
    </location>
</feature>
<feature type="region of interest" description="Disordered" evidence="5">
    <location>
        <begin position="30"/>
        <end position="53"/>
    </location>
</feature>
<evidence type="ECO:0000259" key="6">
    <source>
        <dbReference type="Pfam" id="PF01103"/>
    </source>
</evidence>
<feature type="compositionally biased region" description="Pro residues" evidence="5">
    <location>
        <begin position="35"/>
        <end position="47"/>
    </location>
</feature>
<name>A0ABS0L9V3_9BACT</name>
<evidence type="ECO:0000313" key="9">
    <source>
        <dbReference type="Proteomes" id="UP000601099"/>
    </source>
</evidence>
<dbReference type="Proteomes" id="UP000601099">
    <property type="component" value="Unassembled WGS sequence"/>
</dbReference>
<dbReference type="InterPro" id="IPR039910">
    <property type="entry name" value="D15-like"/>
</dbReference>
<dbReference type="InterPro" id="IPR010827">
    <property type="entry name" value="BamA/TamA_POTRA"/>
</dbReference>
<sequence>MSSQMYARLLAFGLWCWLLLGGPAGAWAQISPGTPGQPPLNSPPIPPDSSVRPRPALPAVASRPWVLRLQTEAADAPALRRYRPRTGLPDSLSVLREVRNLVLALQNEAYLLASADRLTWEKDTVRVQLYVGARFQWARLRNGNLGDALLTRAGYRERLFSGRPFLPADWARLQQRVLSEAENQGYPFATVRLDSVELTDRAVSGRVVLERGPVVYFDSLEIVGATKTRKEFLARYLQILPNQPYSQQRVAAATRLLRQLPYLRVRAEPEVRFAQHKARVYLLLEDRPANQFDAIVGILPNTATNTGQKKVQLTGDVTINLRNIRGGGKQLGLQWRKVDAASQLLDAQYVHPGFFGTPLEVSGSFNLYRQTQLNPFQTLRPRLQVTYPTPRAGRVALFTEWRSSQLLSDSTYKLLAVLPSTIDTRYDSYGLDYTWNALDDLYFPRQGTLAAAQAAVGNKRISKNSELNDTLYQRVALRTTQVTLGLRLERYFRLGRNGVLLARVRGEALLNRRLFLNDLFRLGGLNTLRGFNELNFYANQYAVGTVEFRQFTGQDAYVFVFADQAWLRQDIVAQPYYEDAPTGLGAGLSFRTGAGVFQFVYSLGHSEQQKLALNASKIHFGITNRF</sequence>
<organism evidence="8 9">
    <name type="scientific">Hymenobacter guriensis</name>
    <dbReference type="NCBI Taxonomy" id="2793065"/>
    <lineage>
        <taxon>Bacteria</taxon>
        <taxon>Pseudomonadati</taxon>
        <taxon>Bacteroidota</taxon>
        <taxon>Cytophagia</taxon>
        <taxon>Cytophagales</taxon>
        <taxon>Hymenobacteraceae</taxon>
        <taxon>Hymenobacter</taxon>
    </lineage>
</organism>
<comment type="subcellular location">
    <subcellularLocation>
        <location evidence="1">Membrane</location>
    </subcellularLocation>
</comment>
<accession>A0ABS0L9V3</accession>
<evidence type="ECO:0000256" key="3">
    <source>
        <dbReference type="ARBA" id="ARBA00022692"/>
    </source>
</evidence>